<dbReference type="PRINTS" id="PR00765">
    <property type="entry name" value="CRBOXYPTASEA"/>
</dbReference>
<evidence type="ECO:0000256" key="4">
    <source>
        <dbReference type="ARBA" id="ARBA00022670"/>
    </source>
</evidence>
<dbReference type="GO" id="GO:0008270">
    <property type="term" value="F:zinc ion binding"/>
    <property type="evidence" value="ECO:0007669"/>
    <property type="project" value="InterPro"/>
</dbReference>
<dbReference type="GO" id="GO:0004181">
    <property type="term" value="F:metallocarboxypeptidase activity"/>
    <property type="evidence" value="ECO:0007669"/>
    <property type="project" value="InterPro"/>
</dbReference>
<evidence type="ECO:0000256" key="9">
    <source>
        <dbReference type="ARBA" id="ARBA00023049"/>
    </source>
</evidence>
<reference evidence="12" key="1">
    <citation type="submission" date="2009-03" db="EMBL/GenBank/DDBJ databases">
        <title>Caligus rogercresseyi ESTs and full-length cDNAs.</title>
        <authorList>
            <person name="Yasuike M."/>
            <person name="von Schalburg K."/>
            <person name="Cooper G."/>
            <person name="Leong J."/>
            <person name="Jones S.R.M."/>
            <person name="Koop B.F."/>
        </authorList>
    </citation>
    <scope>NUCLEOTIDE SEQUENCE</scope>
    <source>
        <tissue evidence="12">Whole tissue</tissue>
    </source>
</reference>
<feature type="domain" description="Peptidase M14" evidence="11">
    <location>
        <begin position="28"/>
        <end position="310"/>
    </location>
</feature>
<evidence type="ECO:0000256" key="8">
    <source>
        <dbReference type="ARBA" id="ARBA00022833"/>
    </source>
</evidence>
<evidence type="ECO:0000256" key="1">
    <source>
        <dbReference type="ARBA" id="ARBA00001947"/>
    </source>
</evidence>
<dbReference type="PANTHER" id="PTHR11705:SF91">
    <property type="entry name" value="FI01817P-RELATED"/>
    <property type="match status" value="1"/>
</dbReference>
<protein>
    <submittedName>
        <fullName evidence="12">Carboxypeptidase B</fullName>
    </submittedName>
</protein>
<comment type="similarity">
    <text evidence="2 10">Belongs to the peptidase M14 family.</text>
</comment>
<accession>C1BN54</accession>
<dbReference type="GO" id="GO:0005615">
    <property type="term" value="C:extracellular space"/>
    <property type="evidence" value="ECO:0007669"/>
    <property type="project" value="TreeGrafter"/>
</dbReference>
<evidence type="ECO:0000256" key="10">
    <source>
        <dbReference type="PROSITE-ProRule" id="PRU01379"/>
    </source>
</evidence>
<evidence type="ECO:0000256" key="6">
    <source>
        <dbReference type="ARBA" id="ARBA00022729"/>
    </source>
</evidence>
<dbReference type="PROSITE" id="PS52035">
    <property type="entry name" value="PEPTIDASE_M14"/>
    <property type="match status" value="1"/>
</dbReference>
<dbReference type="EMBL" id="BT076033">
    <property type="protein sequence ID" value="ACO10457.1"/>
    <property type="molecule type" value="mRNA"/>
</dbReference>
<keyword evidence="6" id="KW-0732">Signal</keyword>
<name>C1BN54_CALRO</name>
<dbReference type="GO" id="GO:0006508">
    <property type="term" value="P:proteolysis"/>
    <property type="evidence" value="ECO:0007669"/>
    <property type="project" value="UniProtKB-KW"/>
</dbReference>
<evidence type="ECO:0000256" key="2">
    <source>
        <dbReference type="ARBA" id="ARBA00005988"/>
    </source>
</evidence>
<evidence type="ECO:0000259" key="11">
    <source>
        <dbReference type="PROSITE" id="PS52035"/>
    </source>
</evidence>
<dbReference type="InterPro" id="IPR000834">
    <property type="entry name" value="Peptidase_M14"/>
</dbReference>
<keyword evidence="7" id="KW-0378">Hydrolase</keyword>
<feature type="active site" description="Proton donor/acceptor" evidence="10">
    <location>
        <position position="280"/>
    </location>
</feature>
<evidence type="ECO:0000256" key="5">
    <source>
        <dbReference type="ARBA" id="ARBA00022723"/>
    </source>
</evidence>
<keyword evidence="4" id="KW-0645">Protease</keyword>
<dbReference type="FunFam" id="3.40.630.10:FF:000084">
    <property type="entry name" value="Carboxypeptidase B2"/>
    <property type="match status" value="1"/>
</dbReference>
<keyword evidence="3 12" id="KW-0121">Carboxypeptidase</keyword>
<evidence type="ECO:0000313" key="12">
    <source>
        <dbReference type="EMBL" id="ACO10457.1"/>
    </source>
</evidence>
<dbReference type="Gene3D" id="3.40.630.10">
    <property type="entry name" value="Zn peptidases"/>
    <property type="match status" value="1"/>
</dbReference>
<dbReference type="Pfam" id="PF00246">
    <property type="entry name" value="Peptidase_M14"/>
    <property type="match status" value="1"/>
</dbReference>
<organism evidence="12">
    <name type="scientific">Caligus rogercresseyi</name>
    <name type="common">Sea louse</name>
    <dbReference type="NCBI Taxonomy" id="217165"/>
    <lineage>
        <taxon>Eukaryota</taxon>
        <taxon>Metazoa</taxon>
        <taxon>Ecdysozoa</taxon>
        <taxon>Arthropoda</taxon>
        <taxon>Crustacea</taxon>
        <taxon>Multicrustacea</taxon>
        <taxon>Hexanauplia</taxon>
        <taxon>Copepoda</taxon>
        <taxon>Siphonostomatoida</taxon>
        <taxon>Caligidae</taxon>
        <taxon>Caligus</taxon>
    </lineage>
</organism>
<dbReference type="SMART" id="SM00631">
    <property type="entry name" value="Zn_pept"/>
    <property type="match status" value="1"/>
</dbReference>
<sequence length="315" mass="35695">MTINLYNVNYLVYGRNGSVSGSKVTWDDYMSYDTVLAFAQVLKKYFPTGVFIDILGQTLEGRDLFVVSLCSSGICGKKPGIWLDAGTHAREWTTISSLTYIMNELIQHRENHEKIVDALDWYFMPVVNPDGYEYSMTIDSNWRKNRAIHPGCIGVDINRNFPVKWESGVCDDTFPGLKAFSEVESRLQADFIRKRSSCIKLFNSFHNYGDLILFPWAATNLDYASEASHIKLGQRGINAMSVRSGRDYKIGSVSKVLYLAKGSSMDYYANIGIPYVYTMEIGTSFIPDTKEIIPLAKEVFEFIKTLSKQIILDFA</sequence>
<keyword evidence="9" id="KW-0482">Metalloprotease</keyword>
<proteinExistence type="evidence at transcript level"/>
<evidence type="ECO:0000256" key="3">
    <source>
        <dbReference type="ARBA" id="ARBA00022645"/>
    </source>
</evidence>
<evidence type="ECO:0000256" key="7">
    <source>
        <dbReference type="ARBA" id="ARBA00022801"/>
    </source>
</evidence>
<gene>
    <name evidence="12" type="primary">CBPB</name>
</gene>
<comment type="cofactor">
    <cofactor evidence="1">
        <name>Zn(2+)</name>
        <dbReference type="ChEBI" id="CHEBI:29105"/>
    </cofactor>
</comment>
<dbReference type="PANTHER" id="PTHR11705">
    <property type="entry name" value="PROTEASE FAMILY M14 CARBOXYPEPTIDASE A,B"/>
    <property type="match status" value="1"/>
</dbReference>
<keyword evidence="8" id="KW-0862">Zinc</keyword>
<dbReference type="SUPFAM" id="SSF53187">
    <property type="entry name" value="Zn-dependent exopeptidases"/>
    <property type="match status" value="1"/>
</dbReference>
<dbReference type="AlphaFoldDB" id="C1BN54"/>
<keyword evidence="5" id="KW-0479">Metal-binding</keyword>